<evidence type="ECO:0000256" key="4">
    <source>
        <dbReference type="PIRSR" id="PIRSR600407-2"/>
    </source>
</evidence>
<keyword evidence="2" id="KW-0378">Hydrolase</keyword>
<keyword evidence="7" id="KW-1185">Reference proteome</keyword>
<dbReference type="Pfam" id="PF01150">
    <property type="entry name" value="GDA1_CD39"/>
    <property type="match status" value="1"/>
</dbReference>
<feature type="active site" description="Proton acceptor" evidence="3">
    <location>
        <position position="164"/>
    </location>
</feature>
<sequence length="490" mass="55447">MVDQFMLPLILFIGVFVQPAFQKHSVINKNQYGVILDVGSSSTKVRIYRWFNEEANPTDVPEIHLAHNKRIKVSLEDLAHDEEGLERELMMAIDIAVEYINNTETMVDFTQISMYVMSTAGTRTLTGYDARHFVKNIRKILSNSSINPFYFKASNIQILSGEEEGVYSWLSTNYLLGFFNFTGPPVSPVGILEMGGGSTQISFIPHDPLYDGEFHLYVAKRRYDLYVHSYLNFGQNYMKHRVNNWLLHHHKNKPHISDPCRLVDDNIKVKRHNKTMILHGSGNITQCQHIIQSFIKKAEGDECSPKPCAIGHVYQPHVSNITFYAFGAFKYAPSSLNALDESKTLNITRLQEATELQCAKNISEISEKDKRYASEYCLMGVYLSLLLTKAYGFNETTSKIIVSDRIHGMKTDWTLGVMLHEILQKQAMTTSKPVVELHCPNLGKSVHSSASTNAKLSWLNISPIMILVSVNMWLLGIPGVSRGCRLVSST</sequence>
<keyword evidence="4" id="KW-0067">ATP-binding</keyword>
<protein>
    <recommendedName>
        <fullName evidence="8">Apyrase</fullName>
    </recommendedName>
</protein>
<dbReference type="PANTHER" id="PTHR11782:SF83">
    <property type="entry name" value="GUANOSINE-DIPHOSPHATASE"/>
    <property type="match status" value="1"/>
</dbReference>
<feature type="binding site" evidence="4">
    <location>
        <begin position="196"/>
        <end position="200"/>
    </location>
    <ligand>
        <name>ATP</name>
        <dbReference type="ChEBI" id="CHEBI:30616"/>
    </ligand>
</feature>
<name>A0AAN8Q2J5_PATCE</name>
<dbReference type="Gene3D" id="3.30.420.40">
    <property type="match status" value="1"/>
</dbReference>
<proteinExistence type="inferred from homology"/>
<feature type="signal peptide" evidence="5">
    <location>
        <begin position="1"/>
        <end position="22"/>
    </location>
</feature>
<dbReference type="GO" id="GO:0005524">
    <property type="term" value="F:ATP binding"/>
    <property type="evidence" value="ECO:0007669"/>
    <property type="project" value="UniProtKB-KW"/>
</dbReference>
<keyword evidence="4" id="KW-0547">Nucleotide-binding</keyword>
<accession>A0AAN8Q2J5</accession>
<dbReference type="GO" id="GO:0017111">
    <property type="term" value="F:ribonucleoside triphosphate phosphatase activity"/>
    <property type="evidence" value="ECO:0007669"/>
    <property type="project" value="TreeGrafter"/>
</dbReference>
<evidence type="ECO:0008006" key="8">
    <source>
        <dbReference type="Google" id="ProtNLM"/>
    </source>
</evidence>
<keyword evidence="5" id="KW-0732">Signal</keyword>
<dbReference type="InterPro" id="IPR000407">
    <property type="entry name" value="GDA1_CD39_NTPase"/>
</dbReference>
<dbReference type="AlphaFoldDB" id="A0AAN8Q2J5"/>
<comment type="caution">
    <text evidence="6">The sequence shown here is derived from an EMBL/GenBank/DDBJ whole genome shotgun (WGS) entry which is preliminary data.</text>
</comment>
<comment type="similarity">
    <text evidence="1">Belongs to the GDA1/CD39 NTPase family.</text>
</comment>
<dbReference type="GO" id="GO:0045134">
    <property type="term" value="F:UDP phosphatase activity"/>
    <property type="evidence" value="ECO:0007669"/>
    <property type="project" value="TreeGrafter"/>
</dbReference>
<dbReference type="GO" id="GO:0005886">
    <property type="term" value="C:plasma membrane"/>
    <property type="evidence" value="ECO:0007669"/>
    <property type="project" value="TreeGrafter"/>
</dbReference>
<evidence type="ECO:0000313" key="6">
    <source>
        <dbReference type="EMBL" id="KAK6181125.1"/>
    </source>
</evidence>
<feature type="chain" id="PRO_5042834122" description="Apyrase" evidence="5">
    <location>
        <begin position="23"/>
        <end position="490"/>
    </location>
</feature>
<organism evidence="6 7">
    <name type="scientific">Patella caerulea</name>
    <name type="common">Rayed Mediterranean limpet</name>
    <dbReference type="NCBI Taxonomy" id="87958"/>
    <lineage>
        <taxon>Eukaryota</taxon>
        <taxon>Metazoa</taxon>
        <taxon>Spiralia</taxon>
        <taxon>Lophotrochozoa</taxon>
        <taxon>Mollusca</taxon>
        <taxon>Gastropoda</taxon>
        <taxon>Patellogastropoda</taxon>
        <taxon>Patelloidea</taxon>
        <taxon>Patellidae</taxon>
        <taxon>Patella</taxon>
    </lineage>
</organism>
<evidence type="ECO:0000256" key="2">
    <source>
        <dbReference type="ARBA" id="ARBA00022801"/>
    </source>
</evidence>
<evidence type="ECO:0000256" key="5">
    <source>
        <dbReference type="SAM" id="SignalP"/>
    </source>
</evidence>
<dbReference type="CDD" id="cd24003">
    <property type="entry name" value="ASKHA_NBD_GDA1_CD39_NTPase"/>
    <property type="match status" value="1"/>
</dbReference>
<dbReference type="EMBL" id="JAZGQO010000007">
    <property type="protein sequence ID" value="KAK6181125.1"/>
    <property type="molecule type" value="Genomic_DNA"/>
</dbReference>
<evidence type="ECO:0000256" key="1">
    <source>
        <dbReference type="ARBA" id="ARBA00009283"/>
    </source>
</evidence>
<dbReference type="Proteomes" id="UP001347796">
    <property type="component" value="Unassembled WGS sequence"/>
</dbReference>
<evidence type="ECO:0000256" key="3">
    <source>
        <dbReference type="PIRSR" id="PIRSR600407-1"/>
    </source>
</evidence>
<dbReference type="GO" id="GO:0004382">
    <property type="term" value="F:GDP phosphatase activity"/>
    <property type="evidence" value="ECO:0007669"/>
    <property type="project" value="TreeGrafter"/>
</dbReference>
<dbReference type="GO" id="GO:0009134">
    <property type="term" value="P:nucleoside diphosphate catabolic process"/>
    <property type="evidence" value="ECO:0007669"/>
    <property type="project" value="TreeGrafter"/>
</dbReference>
<dbReference type="PANTHER" id="PTHR11782">
    <property type="entry name" value="ADENOSINE/GUANOSINE DIPHOSPHATASE"/>
    <property type="match status" value="1"/>
</dbReference>
<dbReference type="Gene3D" id="3.30.420.150">
    <property type="entry name" value="Exopolyphosphatase. Domain 2"/>
    <property type="match status" value="1"/>
</dbReference>
<evidence type="ECO:0000313" key="7">
    <source>
        <dbReference type="Proteomes" id="UP001347796"/>
    </source>
</evidence>
<gene>
    <name evidence="6" type="ORF">SNE40_009054</name>
</gene>
<reference evidence="6 7" key="1">
    <citation type="submission" date="2024-01" db="EMBL/GenBank/DDBJ databases">
        <title>The genome of the rayed Mediterranean limpet Patella caerulea (Linnaeus, 1758).</title>
        <authorList>
            <person name="Anh-Thu Weber A."/>
            <person name="Halstead-Nussloch G."/>
        </authorList>
    </citation>
    <scope>NUCLEOTIDE SEQUENCE [LARGE SCALE GENOMIC DNA]</scope>
    <source>
        <strain evidence="6">AATW-2023a</strain>
        <tissue evidence="6">Whole specimen</tissue>
    </source>
</reference>